<evidence type="ECO:0000313" key="1">
    <source>
        <dbReference type="EMBL" id="PWN48418.1"/>
    </source>
</evidence>
<name>A0ACD0NRJ9_9BASI</name>
<dbReference type="Proteomes" id="UP000245626">
    <property type="component" value="Unassembled WGS sequence"/>
</dbReference>
<organism evidence="1 2">
    <name type="scientific">Violaceomyces palustris</name>
    <dbReference type="NCBI Taxonomy" id="1673888"/>
    <lineage>
        <taxon>Eukaryota</taxon>
        <taxon>Fungi</taxon>
        <taxon>Dikarya</taxon>
        <taxon>Basidiomycota</taxon>
        <taxon>Ustilaginomycotina</taxon>
        <taxon>Ustilaginomycetes</taxon>
        <taxon>Violaceomycetales</taxon>
        <taxon>Violaceomycetaceae</taxon>
        <taxon>Violaceomyces</taxon>
    </lineage>
</organism>
<gene>
    <name evidence="1" type="ORF">IE53DRAFT_389391</name>
</gene>
<sequence>MPPSRQETPMGDETVSTPTPRASARSTRSAAASSSAKLSSLGRSSKEATQASLAAPTLSKNSPLITSSTRSRTPSARAPITRGLTAKSTVSSSIPSQATTSSRPRSARAPATLGDSNAATPTANKRRAENSAIPPIPTPASHPRLATLTTKSISLASEADSSPNHDYEPIKAFLRIRPIPQDSKNEHSQPYIQVINNREVLMHAPKDVGGLYPHSRIAARSRLQTSSPATKYAFSRVFGGDSHWPGKSGKDSEDETSQQSFFKHTTLPMVQDLLQGQSGLVFTYGVTNSGKSYTVQGGTGPGEAGILPRSLDVIFNSIEGLESSSSIRPMGLSGVEKVEANETNTCSAPPTGLNPFAIPGISKRILNDALSRTFLNKVYERDETKVKVDRNLRYSVWVSFVEVYNEKLFDLLDASPPSSSPSVSNFGGLARSDSVRGSNWSISAMAGSSSDPQGNHGNITLNRRPLTLKNDFEGGGKYVAGLREIKVANASEARELLRRGQENRAVFGTMANRASSRSHGVFTIKIIREHAGASKYKAGNQEGEISYSTSRLSIVDLAGSERLGNTGITSGERLKEAGNINKSLMCLGQCLETLRKNQARAASFAAVPEGPPPTSWNGSGLASQKAEFPGSIIKGPKRRPSIVPFRHSKLTELFQSFFTGEGRAVMIVNANPYDTGFDENSHVMKFSAVAKEVTTARPTPNFTKPTVTAANGPSSATLAKMGGFRSRHGKPSRSAKETTELEEDSESDGRDITIIEGDDDDSEDEVESDPFVDLLVQKHEELRQRLFAAEMRCAMIESEVREEMANEMEQRLLEMENLYNQRMLNDAEQTEDFVNKKIDLLVKANINEQERLNRVEGFGRHPQATPEGHPDDEAEVEHSLGDDGAATTPCQGPSRIRQFQKSPSTRSPESESDEEASINLQPGRHYGARIRKEGSSRSSIDAEASRERLQRVLRRDGGLDSEIQSDSEDEESSLAKVELEDEGEMNVEEEGKDEVEDVEEGEEEEGEEEDEEEDEDEDEDEEEEEEEDSFLEESDPDDKSFEAGGACQAFSDAAEETSEDEEQENRSRRKSAGRGKALAAKGRASIKRQSMIKPLTEKSQYESNGLTKGPTMDESSDLSLVVEEKVEPKKKRKLRKKAAMQEDDMVEQIGDSSLVEAVQHSNSHLPRSTSRKSIR</sequence>
<accession>A0ACD0NRJ9</accession>
<dbReference type="EMBL" id="KZ820207">
    <property type="protein sequence ID" value="PWN48418.1"/>
    <property type="molecule type" value="Genomic_DNA"/>
</dbReference>
<proteinExistence type="predicted"/>
<protein>
    <submittedName>
        <fullName evidence="1">Kinesin-domain-containing protein</fullName>
    </submittedName>
</protein>
<keyword evidence="2" id="KW-1185">Reference proteome</keyword>
<reference evidence="1 2" key="1">
    <citation type="journal article" date="2018" name="Mol. Biol. Evol.">
        <title>Broad Genomic Sampling Reveals a Smut Pathogenic Ancestry of the Fungal Clade Ustilaginomycotina.</title>
        <authorList>
            <person name="Kijpornyongpan T."/>
            <person name="Mondo S.J."/>
            <person name="Barry K."/>
            <person name="Sandor L."/>
            <person name="Lee J."/>
            <person name="Lipzen A."/>
            <person name="Pangilinan J."/>
            <person name="LaButti K."/>
            <person name="Hainaut M."/>
            <person name="Henrissat B."/>
            <person name="Grigoriev I.V."/>
            <person name="Spatafora J.W."/>
            <person name="Aime M.C."/>
        </authorList>
    </citation>
    <scope>NUCLEOTIDE SEQUENCE [LARGE SCALE GENOMIC DNA]</scope>
    <source>
        <strain evidence="1 2">SA 807</strain>
    </source>
</reference>
<evidence type="ECO:0000313" key="2">
    <source>
        <dbReference type="Proteomes" id="UP000245626"/>
    </source>
</evidence>